<organism evidence="5 6">
    <name type="scientific">Izhakiella australiensis</name>
    <dbReference type="NCBI Taxonomy" id="1926881"/>
    <lineage>
        <taxon>Bacteria</taxon>
        <taxon>Pseudomonadati</taxon>
        <taxon>Pseudomonadota</taxon>
        <taxon>Gammaproteobacteria</taxon>
        <taxon>Enterobacterales</taxon>
        <taxon>Erwiniaceae</taxon>
        <taxon>Izhakiella</taxon>
    </lineage>
</organism>
<reference evidence="5 6" key="1">
    <citation type="submission" date="2016-12" db="EMBL/GenBank/DDBJ databases">
        <title>Izhakiella australiana sp. nov. of genus Izhakiella isolated from Australian desert.</title>
        <authorList>
            <person name="Ji M."/>
        </authorList>
    </citation>
    <scope>NUCLEOTIDE SEQUENCE [LARGE SCALE GENOMIC DNA]</scope>
    <source>
        <strain evidence="5 6">D4N98</strain>
    </source>
</reference>
<evidence type="ECO:0000256" key="1">
    <source>
        <dbReference type="ARBA" id="ARBA00023015"/>
    </source>
</evidence>
<dbReference type="PROSITE" id="PS01124">
    <property type="entry name" value="HTH_ARAC_FAMILY_2"/>
    <property type="match status" value="1"/>
</dbReference>
<dbReference type="SUPFAM" id="SSF46689">
    <property type="entry name" value="Homeodomain-like"/>
    <property type="match status" value="2"/>
</dbReference>
<sequence>MTTPSLAIDRLLNDVKDLVTCQPGTYCRETPVPRLRVWSSTDTPTPSPALFNPMFYVVLQGVKVLTLGSNRFTLSAGECVATSFGLPFVVHFEQATPAAPYIAIGLDLDVDLLVEVMLDMPKYEDRWVCSAAGGKLSGSVEESFIRLVSLMSTPDDRAMLGRYYERELYYRLLQSSMGDTLRQLGQRDNRLRRIKKAADWLCANAEQPLVVAELAASISMSVSSFHRHFKAVTGHSPLVFQRQIRLLNARRLLRAGGITVSQVAYTVGYVSPSQFSREYKSMFSVPPATDQGGAN</sequence>
<evidence type="ECO:0000256" key="2">
    <source>
        <dbReference type="ARBA" id="ARBA00023125"/>
    </source>
</evidence>
<protein>
    <submittedName>
        <fullName evidence="5">AraC family transcriptional regulator</fullName>
    </submittedName>
</protein>
<dbReference type="InterPro" id="IPR018062">
    <property type="entry name" value="HTH_AraC-typ_CS"/>
</dbReference>
<dbReference type="PROSITE" id="PS00041">
    <property type="entry name" value="HTH_ARAC_FAMILY_1"/>
    <property type="match status" value="1"/>
</dbReference>
<evidence type="ECO:0000259" key="4">
    <source>
        <dbReference type="PROSITE" id="PS01124"/>
    </source>
</evidence>
<dbReference type="Pfam" id="PF12833">
    <property type="entry name" value="HTH_18"/>
    <property type="match status" value="1"/>
</dbReference>
<gene>
    <name evidence="5" type="ORF">BTJ39_10000</name>
</gene>
<dbReference type="OrthoDB" id="34150at2"/>
<dbReference type="PANTHER" id="PTHR43436">
    <property type="entry name" value="ARAC-FAMILY TRANSCRIPTIONAL REGULATOR"/>
    <property type="match status" value="1"/>
</dbReference>
<keyword evidence="6" id="KW-1185">Reference proteome</keyword>
<evidence type="ECO:0000313" key="5">
    <source>
        <dbReference type="EMBL" id="OON40217.1"/>
    </source>
</evidence>
<accession>A0A1S8YN51</accession>
<dbReference type="Pfam" id="PF06719">
    <property type="entry name" value="AraC_N"/>
    <property type="match status" value="1"/>
</dbReference>
<evidence type="ECO:0000256" key="3">
    <source>
        <dbReference type="ARBA" id="ARBA00023163"/>
    </source>
</evidence>
<dbReference type="InterPro" id="IPR018060">
    <property type="entry name" value="HTH_AraC"/>
</dbReference>
<dbReference type="Gene3D" id="1.10.10.60">
    <property type="entry name" value="Homeodomain-like"/>
    <property type="match status" value="2"/>
</dbReference>
<dbReference type="GO" id="GO:0003700">
    <property type="term" value="F:DNA-binding transcription factor activity"/>
    <property type="evidence" value="ECO:0007669"/>
    <property type="project" value="InterPro"/>
</dbReference>
<dbReference type="STRING" id="1926881.BTJ39_10000"/>
<name>A0A1S8YN51_9GAMM</name>
<dbReference type="GO" id="GO:0043565">
    <property type="term" value="F:sequence-specific DNA binding"/>
    <property type="evidence" value="ECO:0007669"/>
    <property type="project" value="InterPro"/>
</dbReference>
<keyword evidence="2" id="KW-0238">DNA-binding</keyword>
<evidence type="ECO:0000313" key="6">
    <source>
        <dbReference type="Proteomes" id="UP000190667"/>
    </source>
</evidence>
<dbReference type="PANTHER" id="PTHR43436:SF1">
    <property type="entry name" value="TRANSCRIPTIONAL REGULATORY PROTEIN"/>
    <property type="match status" value="1"/>
</dbReference>
<dbReference type="Proteomes" id="UP000190667">
    <property type="component" value="Unassembled WGS sequence"/>
</dbReference>
<keyword evidence="1" id="KW-0805">Transcription regulation</keyword>
<dbReference type="InterPro" id="IPR009594">
    <property type="entry name" value="Tscrpt_reg_HTH_AraC_N"/>
</dbReference>
<keyword evidence="3" id="KW-0804">Transcription</keyword>
<feature type="domain" description="HTH araC/xylS-type" evidence="4">
    <location>
        <begin position="195"/>
        <end position="293"/>
    </location>
</feature>
<dbReference type="EMBL" id="MRUL01000005">
    <property type="protein sequence ID" value="OON40217.1"/>
    <property type="molecule type" value="Genomic_DNA"/>
</dbReference>
<dbReference type="SMART" id="SM00342">
    <property type="entry name" value="HTH_ARAC"/>
    <property type="match status" value="1"/>
</dbReference>
<dbReference type="InterPro" id="IPR009057">
    <property type="entry name" value="Homeodomain-like_sf"/>
</dbReference>
<dbReference type="AlphaFoldDB" id="A0A1S8YN51"/>
<proteinExistence type="predicted"/>
<comment type="caution">
    <text evidence="5">The sequence shown here is derived from an EMBL/GenBank/DDBJ whole genome shotgun (WGS) entry which is preliminary data.</text>
</comment>